<dbReference type="InterPro" id="IPR043128">
    <property type="entry name" value="Rev_trsase/Diguanyl_cyclase"/>
</dbReference>
<dbReference type="PANTHER" id="PTHR37984">
    <property type="entry name" value="PROTEIN CBG26694"/>
    <property type="match status" value="1"/>
</dbReference>
<dbReference type="InterPro" id="IPR050951">
    <property type="entry name" value="Retrovirus_Pol_polyprotein"/>
</dbReference>
<sequence>MANRRGGAPTTEEQQEAGETPVLSPRTTTRRLLSVENTLEGIRETLEAVVRRLDVIAPTQPVRDSQTYGNGVLKEDEGSQKTAEYIEEFHRLGARTNLMENEQHLISRFKWRLWMDLREKVKLQHFQWLLEAIAYAESVEEMIESRSKFTRKGLWENSTSKNTSAPQGTNKAIVAKKNKGPEKKEEQNNKKETVEANKRSKNPYNRPFSRTCYRCGQAGHPSNSYPPLPALLTPKKDGSWRMCIDSRTINKITVKYRFPTPRINELLDQLGEAGIFSKIDLKSGYDQIRIKPGDEWKTAFKTNEGLFEWLVMPFGLSNAPSTFMRLMNQVLHHFLNKFVVVYFDDILVFSRCLQEHNTHLYQVFEVLAKNELYINLKKCTFCVEEIAFLGFIIKKNHILMDEKKVEAIRNWPIPKSIKEVQAFLGLASFYRKFIYNFSTIAASITDCLKKGGFLWGKKQQDSFEALKKKLSNKPVLKLPKFTQPFEVVVDASRTGTGAVLSQSGHPIEYFSEKLNQSRQMLSTYEQEMYALVRALKTMGALPTI</sequence>
<name>A0A5D3C402_CUCMM</name>
<evidence type="ECO:0000313" key="4">
    <source>
        <dbReference type="EMBL" id="TYK06567.1"/>
    </source>
</evidence>
<dbReference type="InterPro" id="IPR043502">
    <property type="entry name" value="DNA/RNA_pol_sf"/>
</dbReference>
<dbReference type="EMBL" id="SSTD01013395">
    <property type="protein sequence ID" value="TYK06567.1"/>
    <property type="molecule type" value="Genomic_DNA"/>
</dbReference>
<feature type="region of interest" description="Disordered" evidence="2">
    <location>
        <begin position="157"/>
        <end position="205"/>
    </location>
</feature>
<evidence type="ECO:0000313" key="5">
    <source>
        <dbReference type="Proteomes" id="UP000321947"/>
    </source>
</evidence>
<evidence type="ECO:0000259" key="3">
    <source>
        <dbReference type="PROSITE" id="PS50878"/>
    </source>
</evidence>
<dbReference type="InterPro" id="IPR000477">
    <property type="entry name" value="RT_dom"/>
</dbReference>
<evidence type="ECO:0000256" key="1">
    <source>
        <dbReference type="ARBA" id="ARBA00023268"/>
    </source>
</evidence>
<dbReference type="Gene3D" id="3.30.70.270">
    <property type="match status" value="2"/>
</dbReference>
<organism evidence="4 5">
    <name type="scientific">Cucumis melo var. makuwa</name>
    <name type="common">Oriental melon</name>
    <dbReference type="NCBI Taxonomy" id="1194695"/>
    <lineage>
        <taxon>Eukaryota</taxon>
        <taxon>Viridiplantae</taxon>
        <taxon>Streptophyta</taxon>
        <taxon>Embryophyta</taxon>
        <taxon>Tracheophyta</taxon>
        <taxon>Spermatophyta</taxon>
        <taxon>Magnoliopsida</taxon>
        <taxon>eudicotyledons</taxon>
        <taxon>Gunneridae</taxon>
        <taxon>Pentapetalae</taxon>
        <taxon>rosids</taxon>
        <taxon>fabids</taxon>
        <taxon>Cucurbitales</taxon>
        <taxon>Cucurbitaceae</taxon>
        <taxon>Benincaseae</taxon>
        <taxon>Cucumis</taxon>
    </lineage>
</organism>
<dbReference type="FunFam" id="3.30.70.270:FF:000026">
    <property type="entry name" value="Transposon Ty3-G Gag-Pol polyprotein"/>
    <property type="match status" value="1"/>
</dbReference>
<dbReference type="InterPro" id="IPR041577">
    <property type="entry name" value="RT_RNaseH_2"/>
</dbReference>
<dbReference type="Proteomes" id="UP000321947">
    <property type="component" value="Unassembled WGS sequence"/>
</dbReference>
<dbReference type="PANTHER" id="PTHR37984:SF5">
    <property type="entry name" value="PROTEIN NYNRIN-LIKE"/>
    <property type="match status" value="1"/>
</dbReference>
<dbReference type="AlphaFoldDB" id="A0A5D3C402"/>
<proteinExistence type="predicted"/>
<dbReference type="Pfam" id="PF00078">
    <property type="entry name" value="RVT_1"/>
    <property type="match status" value="1"/>
</dbReference>
<dbReference type="CDD" id="cd01647">
    <property type="entry name" value="RT_LTR"/>
    <property type="match status" value="1"/>
</dbReference>
<gene>
    <name evidence="4" type="ORF">E5676_scaffold453G00280</name>
</gene>
<comment type="caution">
    <text evidence="4">The sequence shown here is derived from an EMBL/GenBank/DDBJ whole genome shotgun (WGS) entry which is preliminary data.</text>
</comment>
<keyword evidence="1" id="KW-0511">Multifunctional enzyme</keyword>
<evidence type="ECO:0000256" key="2">
    <source>
        <dbReference type="SAM" id="MobiDB-lite"/>
    </source>
</evidence>
<dbReference type="SUPFAM" id="SSF56672">
    <property type="entry name" value="DNA/RNA polymerases"/>
    <property type="match status" value="1"/>
</dbReference>
<feature type="compositionally biased region" description="Basic and acidic residues" evidence="2">
    <location>
        <begin position="179"/>
        <end position="198"/>
    </location>
</feature>
<accession>A0A5D3C402</accession>
<reference evidence="4 5" key="1">
    <citation type="submission" date="2019-08" db="EMBL/GenBank/DDBJ databases">
        <title>Draft genome sequences of two oriental melons (Cucumis melo L. var makuwa).</title>
        <authorList>
            <person name="Kwon S.-Y."/>
        </authorList>
    </citation>
    <scope>NUCLEOTIDE SEQUENCE [LARGE SCALE GENOMIC DNA]</scope>
    <source>
        <strain evidence="5">cv. Chang Bougi</strain>
        <tissue evidence="4">Leaf</tissue>
    </source>
</reference>
<dbReference type="GO" id="GO:0003824">
    <property type="term" value="F:catalytic activity"/>
    <property type="evidence" value="ECO:0007669"/>
    <property type="project" value="UniProtKB-KW"/>
</dbReference>
<feature type="region of interest" description="Disordered" evidence="2">
    <location>
        <begin position="1"/>
        <end position="29"/>
    </location>
</feature>
<protein>
    <submittedName>
        <fullName evidence="4">DNA/RNA polymerases superfamily protein</fullName>
    </submittedName>
</protein>
<feature type="compositionally biased region" description="Polar residues" evidence="2">
    <location>
        <begin position="157"/>
        <end position="170"/>
    </location>
</feature>
<dbReference type="Gene3D" id="3.10.10.10">
    <property type="entry name" value="HIV Type 1 Reverse Transcriptase, subunit A, domain 1"/>
    <property type="match status" value="1"/>
</dbReference>
<dbReference type="Pfam" id="PF17919">
    <property type="entry name" value="RT_RNaseH_2"/>
    <property type="match status" value="1"/>
</dbReference>
<dbReference type="PROSITE" id="PS50878">
    <property type="entry name" value="RT_POL"/>
    <property type="match status" value="1"/>
</dbReference>
<feature type="domain" description="Reverse transcriptase" evidence="3">
    <location>
        <begin position="214"/>
        <end position="393"/>
    </location>
</feature>